<keyword evidence="1" id="KW-1133">Transmembrane helix</keyword>
<accession>A0A1H7FG81</accession>
<feature type="transmembrane region" description="Helical" evidence="1">
    <location>
        <begin position="107"/>
        <end position="133"/>
    </location>
</feature>
<organism evidence="2 3">
    <name type="scientific">Nonomuraea pusilla</name>
    <dbReference type="NCBI Taxonomy" id="46177"/>
    <lineage>
        <taxon>Bacteria</taxon>
        <taxon>Bacillati</taxon>
        <taxon>Actinomycetota</taxon>
        <taxon>Actinomycetes</taxon>
        <taxon>Streptosporangiales</taxon>
        <taxon>Streptosporangiaceae</taxon>
        <taxon>Nonomuraea</taxon>
    </lineage>
</organism>
<feature type="transmembrane region" description="Helical" evidence="1">
    <location>
        <begin position="78"/>
        <end position="101"/>
    </location>
</feature>
<protein>
    <recommendedName>
        <fullName evidence="4">Vitamin K epoxide reductase family protein</fullName>
    </recommendedName>
</protein>
<proteinExistence type="predicted"/>
<dbReference type="AlphaFoldDB" id="A0A1H7FG81"/>
<dbReference type="EMBL" id="FOBF01000001">
    <property type="protein sequence ID" value="SEK24257.1"/>
    <property type="molecule type" value="Genomic_DNA"/>
</dbReference>
<keyword evidence="3" id="KW-1185">Reference proteome</keyword>
<gene>
    <name evidence="2" type="ORF">SAMN05660976_00062</name>
</gene>
<name>A0A1H7FG81_9ACTN</name>
<feature type="transmembrane region" description="Helical" evidence="1">
    <location>
        <begin position="42"/>
        <end position="66"/>
    </location>
</feature>
<evidence type="ECO:0000313" key="2">
    <source>
        <dbReference type="EMBL" id="SEK24257.1"/>
    </source>
</evidence>
<keyword evidence="1" id="KW-0472">Membrane</keyword>
<sequence length="135" mass="13913">MITGSESASLVVVQQRFQSIYRPPRGYDGKVRLGFSPLLPTVASLLLAALWGLSVFGGWGVEAFCAGGGSPSSCSERYGAVSAASVPFAVAAAVCTLAAWFRREGPAFGFVIGAGVACWVVAEGVLFFGGMLVQS</sequence>
<dbReference type="STRING" id="46177.SAMN05660976_00062"/>
<reference evidence="2 3" key="1">
    <citation type="submission" date="2016-10" db="EMBL/GenBank/DDBJ databases">
        <authorList>
            <person name="de Groot N.N."/>
        </authorList>
    </citation>
    <scope>NUCLEOTIDE SEQUENCE [LARGE SCALE GENOMIC DNA]</scope>
    <source>
        <strain evidence="2 3">DSM 43357</strain>
    </source>
</reference>
<evidence type="ECO:0000256" key="1">
    <source>
        <dbReference type="SAM" id="Phobius"/>
    </source>
</evidence>
<keyword evidence="1" id="KW-0812">Transmembrane</keyword>
<evidence type="ECO:0000313" key="3">
    <source>
        <dbReference type="Proteomes" id="UP000198953"/>
    </source>
</evidence>
<evidence type="ECO:0008006" key="4">
    <source>
        <dbReference type="Google" id="ProtNLM"/>
    </source>
</evidence>
<dbReference type="Proteomes" id="UP000198953">
    <property type="component" value="Unassembled WGS sequence"/>
</dbReference>